<keyword evidence="3" id="KW-1185">Reference proteome</keyword>
<dbReference type="Proteomes" id="UP000028868">
    <property type="component" value="Unassembled WGS sequence"/>
</dbReference>
<protein>
    <recommendedName>
        <fullName evidence="1">YgjP-like metallopeptidase domain-containing protein</fullName>
    </recommendedName>
</protein>
<dbReference type="EMBL" id="CCDI010000001">
    <property type="protein sequence ID" value="CDQ22469.1"/>
    <property type="molecule type" value="Genomic_DNA"/>
</dbReference>
<feature type="domain" description="YgjP-like metallopeptidase" evidence="1">
    <location>
        <begin position="23"/>
        <end position="176"/>
    </location>
</feature>
<dbReference type="Pfam" id="PF01863">
    <property type="entry name" value="YgjP-like"/>
    <property type="match status" value="1"/>
</dbReference>
<name>A0A024P2I1_9BACI</name>
<dbReference type="AlphaFoldDB" id="A0A024P2I1"/>
<organism evidence="2 3">
    <name type="scientific">Halobacillus karajensis</name>
    <dbReference type="NCBI Taxonomy" id="195088"/>
    <lineage>
        <taxon>Bacteria</taxon>
        <taxon>Bacillati</taxon>
        <taxon>Bacillota</taxon>
        <taxon>Bacilli</taxon>
        <taxon>Bacillales</taxon>
        <taxon>Bacillaceae</taxon>
        <taxon>Halobacillus</taxon>
    </lineage>
</organism>
<comment type="caution">
    <text evidence="2">The sequence shown here is derived from an EMBL/GenBank/DDBJ whole genome shotgun (WGS) entry which is preliminary data.</text>
</comment>
<proteinExistence type="predicted"/>
<reference evidence="2 3" key="2">
    <citation type="submission" date="2014-05" db="EMBL/GenBank/DDBJ databases">
        <title>Draft genome sequence of Halobacillus karajensis HK-03.</title>
        <authorList>
            <person name="Khelaifia S."/>
            <person name="Croce O."/>
            <person name="Lagier J.C."/>
            <person name="Raoult D."/>
        </authorList>
    </citation>
    <scope>NUCLEOTIDE SEQUENCE [LARGE SCALE GENOMIC DNA]</scope>
    <source>
        <strain evidence="2 3">HD-03</strain>
    </source>
</reference>
<dbReference type="InterPro" id="IPR002725">
    <property type="entry name" value="YgjP-like_metallopeptidase"/>
</dbReference>
<reference evidence="3" key="1">
    <citation type="submission" date="2014-03" db="EMBL/GenBank/DDBJ databases">
        <authorList>
            <person name="Urmite Genomes U."/>
        </authorList>
    </citation>
    <scope>NUCLEOTIDE SEQUENCE [LARGE SCALE GENOMIC DNA]</scope>
    <source>
        <strain evidence="3">HD-03</strain>
    </source>
</reference>
<evidence type="ECO:0000313" key="3">
    <source>
        <dbReference type="Proteomes" id="UP000028868"/>
    </source>
</evidence>
<evidence type="ECO:0000313" key="2">
    <source>
        <dbReference type="EMBL" id="CDQ22469.1"/>
    </source>
</evidence>
<evidence type="ECO:0000259" key="1">
    <source>
        <dbReference type="Pfam" id="PF01863"/>
    </source>
</evidence>
<dbReference type="OrthoDB" id="9811177at2"/>
<accession>A0A024P2I1</accession>
<sequence length="193" mass="22993">MPTFTYKNQTITYDVQRSEVSFIKIYLDDLNGIKVTASPQKDQAKIQAFVEKKADWILEKWQQTHENLYVIDSLGLSENQRIPYLGRSYQLILEGSAEVTFALQKGKFRFSYPESWTEQKSADQLRTQAKHWLYKKAHEKYKAWTDFQVEAEEDYTRIGKKEQEVIHLNWRLIHTSKENMQQKIQDLYEEKTS</sequence>
<dbReference type="RefSeq" id="WP_035505804.1">
    <property type="nucleotide sequence ID" value="NZ_CCDH010000002.1"/>
</dbReference>
<gene>
    <name evidence="2" type="ORF">BN983_00678</name>
</gene>